<evidence type="ECO:0000313" key="1">
    <source>
        <dbReference type="EMBL" id="OIN55873.1"/>
    </source>
</evidence>
<dbReference type="EMBL" id="MORL01000033">
    <property type="protein sequence ID" value="OIN55873.1"/>
    <property type="molecule type" value="Genomic_DNA"/>
</dbReference>
<dbReference type="AlphaFoldDB" id="A0A1S2VAZ3"/>
<name>A0A1S2VAZ3_9BACT</name>
<protein>
    <submittedName>
        <fullName evidence="1">Uncharacterized protein</fullName>
    </submittedName>
</protein>
<sequence>MEPHLVRKFTYQILWGCVPPRVNEYMVSVNGKKTGTVYRVVSIRLMKQRDMVDCARYAIAAVPCPELKELAVIERDGDYCDVWVKGEPAHGIFWLPRKKKP</sequence>
<proteinExistence type="predicted"/>
<reference evidence="1 2" key="1">
    <citation type="submission" date="2016-10" db="EMBL/GenBank/DDBJ databases">
        <title>Arsenicibacter rosenii gen. nov., sp. nov., an efficient arsenic-methylating bacterium isolated from an arsenic-contaminated paddy soil.</title>
        <authorList>
            <person name="Huang K."/>
        </authorList>
    </citation>
    <scope>NUCLEOTIDE SEQUENCE [LARGE SCALE GENOMIC DNA]</scope>
    <source>
        <strain evidence="1 2">SM-1</strain>
    </source>
</reference>
<accession>A0A1S2VAZ3</accession>
<gene>
    <name evidence="1" type="ORF">BLX24_27855</name>
</gene>
<dbReference type="Proteomes" id="UP000181790">
    <property type="component" value="Unassembled WGS sequence"/>
</dbReference>
<dbReference type="RefSeq" id="WP_071506520.1">
    <property type="nucleotide sequence ID" value="NZ_MORL01000033.1"/>
</dbReference>
<organism evidence="1 2">
    <name type="scientific">Arsenicibacter rosenii</name>
    <dbReference type="NCBI Taxonomy" id="1750698"/>
    <lineage>
        <taxon>Bacteria</taxon>
        <taxon>Pseudomonadati</taxon>
        <taxon>Bacteroidota</taxon>
        <taxon>Cytophagia</taxon>
        <taxon>Cytophagales</taxon>
        <taxon>Spirosomataceae</taxon>
        <taxon>Arsenicibacter</taxon>
    </lineage>
</organism>
<dbReference type="OrthoDB" id="957110at2"/>
<keyword evidence="2" id="KW-1185">Reference proteome</keyword>
<comment type="caution">
    <text evidence="1">The sequence shown here is derived from an EMBL/GenBank/DDBJ whole genome shotgun (WGS) entry which is preliminary data.</text>
</comment>
<evidence type="ECO:0000313" key="2">
    <source>
        <dbReference type="Proteomes" id="UP000181790"/>
    </source>
</evidence>